<sequence length="745" mass="83031">MEAQDPHVPNSVVTSYKHRIRQLNPADRLQPSQPPPALPPMPPKKKGKLTNPARGYATTSLPKAQPKNLEQEPPPDPPPQPPALEAPLSDHQTEPLTTNTTSPPDPDPHMDLTHLATKLSAFSTLKVDAYIKDSLTQETLLSRDNVPSFRLPSDLEHRALNVFRDTGTTLANFECIPPNVESRVARERLLARLDVVYLTLERLEFEAEDVQEAMRGTLAMEVEDVLDWLCLHLPYERLPVGFADKVYHEDNMSITAVPAPARPPVVDAPETLASPTPTPPKPNPTSGPEHLTNTPDDSIKSWILRSMETAQSDDESDDESSGPASPSPNDAYATLKLRLITHQKRLNSARKRGDGATQGRQEDEIERVRREMKACEKRDGFNRREAEKAFVAQRARGEREAVADEEGEGEGDDTTNKLQHGDDGDPTTDLFGSIWDSSSPVPAPDTTIIPTTTLRILNLTHPGWTGQHPKDILSAHVRTQDKQATVRFSRDAMAGGRMHRARVEVCVSGKNRMFEMPSGVACETRAEAEGFVAVSCVIGEGIFKQGFVSNQSHNLIFFQNQTLAMYNLTNLPLYRNLPTPYRDLWLGWQAEKDADLHRARTQVNTARLSFLTGLLELAAEKGADRVRIFTHPFTRLRFRLPIFQPVDWRLVILRASDIHPPPQLRHEPGWHSRRAAPPGSELRPGHDHAGGEGKEGRVCEKEAREEVSRARGQARCLADPHPPQRHPGRAAGEPGRHRVGRDWMV</sequence>
<feature type="compositionally biased region" description="Basic and acidic residues" evidence="1">
    <location>
        <begin position="683"/>
        <end position="709"/>
    </location>
</feature>
<dbReference type="GO" id="GO:0016787">
    <property type="term" value="F:hydrolase activity"/>
    <property type="evidence" value="ECO:0007669"/>
    <property type="project" value="UniProtKB-KW"/>
</dbReference>
<feature type="region of interest" description="Disordered" evidence="1">
    <location>
        <begin position="661"/>
        <end position="745"/>
    </location>
</feature>
<protein>
    <recommendedName>
        <fullName evidence="2">ATP-dependent RNA helicase DHX29-like UBA domain-containing protein</fullName>
    </recommendedName>
</protein>
<feature type="domain" description="ATP-dependent RNA helicase DHX29-like UBA" evidence="2">
    <location>
        <begin position="192"/>
        <end position="244"/>
    </location>
</feature>
<dbReference type="PANTHER" id="PTHR24216">
    <property type="entry name" value="PAXILLIN-RELATED"/>
    <property type="match status" value="1"/>
</dbReference>
<feature type="compositionally biased region" description="Acidic residues" evidence="1">
    <location>
        <begin position="403"/>
        <end position="413"/>
    </location>
</feature>
<feature type="compositionally biased region" description="Basic and acidic residues" evidence="1">
    <location>
        <begin position="734"/>
        <end position="745"/>
    </location>
</feature>
<comment type="caution">
    <text evidence="3">The sequence shown here is derived from an EMBL/GenBank/DDBJ whole genome shotgun (WGS) entry which is preliminary data.</text>
</comment>
<feature type="region of interest" description="Disordered" evidence="1">
    <location>
        <begin position="257"/>
        <end position="296"/>
    </location>
</feature>
<reference evidence="3 4" key="1">
    <citation type="journal article" date="2018" name="New Phytol.">
        <title>Phylogenomics of Endogonaceae and evolution of mycorrhizas within Mucoromycota.</title>
        <authorList>
            <person name="Chang Y."/>
            <person name="Desiro A."/>
            <person name="Na H."/>
            <person name="Sandor L."/>
            <person name="Lipzen A."/>
            <person name="Clum A."/>
            <person name="Barry K."/>
            <person name="Grigoriev I.V."/>
            <person name="Martin F.M."/>
            <person name="Stajich J.E."/>
            <person name="Smith M.E."/>
            <person name="Bonito G."/>
            <person name="Spatafora J.W."/>
        </authorList>
    </citation>
    <scope>NUCLEOTIDE SEQUENCE [LARGE SCALE GENOMIC DNA]</scope>
    <source>
        <strain evidence="3 4">AD002</strain>
    </source>
</reference>
<dbReference type="InterPro" id="IPR056890">
    <property type="entry name" value="UBA_DHX29-like"/>
</dbReference>
<proteinExistence type="predicted"/>
<dbReference type="Pfam" id="PF24899">
    <property type="entry name" value="UBA_DHX29"/>
    <property type="match status" value="1"/>
</dbReference>
<organism evidence="3 4">
    <name type="scientific">Jimgerdemannia flammicorona</name>
    <dbReference type="NCBI Taxonomy" id="994334"/>
    <lineage>
        <taxon>Eukaryota</taxon>
        <taxon>Fungi</taxon>
        <taxon>Fungi incertae sedis</taxon>
        <taxon>Mucoromycota</taxon>
        <taxon>Mucoromycotina</taxon>
        <taxon>Endogonomycetes</taxon>
        <taxon>Endogonales</taxon>
        <taxon>Endogonaceae</taxon>
        <taxon>Jimgerdemannia</taxon>
    </lineage>
</organism>
<feature type="region of interest" description="Disordered" evidence="1">
    <location>
        <begin position="308"/>
        <end position="330"/>
    </location>
</feature>
<evidence type="ECO:0000259" key="2">
    <source>
        <dbReference type="Pfam" id="PF24899"/>
    </source>
</evidence>
<feature type="compositionally biased region" description="Pro residues" evidence="1">
    <location>
        <begin position="276"/>
        <end position="285"/>
    </location>
</feature>
<dbReference type="GO" id="GO:0004386">
    <property type="term" value="F:helicase activity"/>
    <property type="evidence" value="ECO:0007669"/>
    <property type="project" value="UniProtKB-KW"/>
</dbReference>
<evidence type="ECO:0000313" key="4">
    <source>
        <dbReference type="Proteomes" id="UP000274822"/>
    </source>
</evidence>
<feature type="compositionally biased region" description="Acidic residues" evidence="1">
    <location>
        <begin position="311"/>
        <end position="320"/>
    </location>
</feature>
<feature type="region of interest" description="Disordered" evidence="1">
    <location>
        <begin position="345"/>
        <end position="365"/>
    </location>
</feature>
<accession>A0A433PTU4</accession>
<keyword evidence="4" id="KW-1185">Reference proteome</keyword>
<dbReference type="AlphaFoldDB" id="A0A433PTU4"/>
<name>A0A433PTU4_9FUNG</name>
<dbReference type="Proteomes" id="UP000274822">
    <property type="component" value="Unassembled WGS sequence"/>
</dbReference>
<gene>
    <name evidence="3" type="ORF">BC938DRAFT_475485</name>
</gene>
<evidence type="ECO:0000256" key="1">
    <source>
        <dbReference type="SAM" id="MobiDB-lite"/>
    </source>
</evidence>
<dbReference type="EMBL" id="RBNJ01020798">
    <property type="protein sequence ID" value="RUS20936.1"/>
    <property type="molecule type" value="Genomic_DNA"/>
</dbReference>
<feature type="region of interest" description="Disordered" evidence="1">
    <location>
        <begin position="1"/>
        <end position="112"/>
    </location>
</feature>
<feature type="compositionally biased region" description="Low complexity" evidence="1">
    <location>
        <begin position="257"/>
        <end position="269"/>
    </location>
</feature>
<feature type="region of interest" description="Disordered" evidence="1">
    <location>
        <begin position="392"/>
        <end position="427"/>
    </location>
</feature>
<evidence type="ECO:0000313" key="3">
    <source>
        <dbReference type="EMBL" id="RUS20936.1"/>
    </source>
</evidence>
<dbReference type="PANTHER" id="PTHR24216:SF65">
    <property type="entry name" value="PAXILLIN-LIKE PROTEIN 1"/>
    <property type="match status" value="1"/>
</dbReference>
<feature type="non-terminal residue" evidence="3">
    <location>
        <position position="745"/>
    </location>
</feature>
<feature type="compositionally biased region" description="Pro residues" evidence="1">
    <location>
        <begin position="32"/>
        <end position="42"/>
    </location>
</feature>
<feature type="compositionally biased region" description="Pro residues" evidence="1">
    <location>
        <begin position="72"/>
        <end position="84"/>
    </location>
</feature>